<evidence type="ECO:0000259" key="4">
    <source>
        <dbReference type="PROSITE" id="PS50835"/>
    </source>
</evidence>
<dbReference type="EMBL" id="CH916367">
    <property type="protein sequence ID" value="EDW00736.1"/>
    <property type="molecule type" value="Genomic_DNA"/>
</dbReference>
<reference evidence="5 6" key="1">
    <citation type="journal article" date="2007" name="Nature">
        <title>Evolution of genes and genomes on the Drosophila phylogeny.</title>
        <authorList>
            <consortium name="Drosophila 12 Genomes Consortium"/>
            <person name="Clark A.G."/>
            <person name="Eisen M.B."/>
            <person name="Smith D.R."/>
            <person name="Bergman C.M."/>
            <person name="Oliver B."/>
            <person name="Markow T.A."/>
            <person name="Kaufman T.C."/>
            <person name="Kellis M."/>
            <person name="Gelbart W."/>
            <person name="Iyer V.N."/>
            <person name="Pollard D.A."/>
            <person name="Sackton T.B."/>
            <person name="Larracuente A.M."/>
            <person name="Singh N.D."/>
            <person name="Abad J.P."/>
            <person name="Abt D.N."/>
            <person name="Adryan B."/>
            <person name="Aguade M."/>
            <person name="Akashi H."/>
            <person name="Anderson W.W."/>
            <person name="Aquadro C.F."/>
            <person name="Ardell D.H."/>
            <person name="Arguello R."/>
            <person name="Artieri C.G."/>
            <person name="Barbash D.A."/>
            <person name="Barker D."/>
            <person name="Barsanti P."/>
            <person name="Batterham P."/>
            <person name="Batzoglou S."/>
            <person name="Begun D."/>
            <person name="Bhutkar A."/>
            <person name="Blanco E."/>
            <person name="Bosak S.A."/>
            <person name="Bradley R.K."/>
            <person name="Brand A.D."/>
            <person name="Brent M.R."/>
            <person name="Brooks A.N."/>
            <person name="Brown R.H."/>
            <person name="Butlin R.K."/>
            <person name="Caggese C."/>
            <person name="Calvi B.R."/>
            <person name="Bernardo de Carvalho A."/>
            <person name="Caspi A."/>
            <person name="Castrezana S."/>
            <person name="Celniker S.E."/>
            <person name="Chang J.L."/>
            <person name="Chapple C."/>
            <person name="Chatterji S."/>
            <person name="Chinwalla A."/>
            <person name="Civetta A."/>
            <person name="Clifton S.W."/>
            <person name="Comeron J.M."/>
            <person name="Costello J.C."/>
            <person name="Coyne J.A."/>
            <person name="Daub J."/>
            <person name="David R.G."/>
            <person name="Delcher A.L."/>
            <person name="Delehaunty K."/>
            <person name="Do C.B."/>
            <person name="Ebling H."/>
            <person name="Edwards K."/>
            <person name="Eickbush T."/>
            <person name="Evans J.D."/>
            <person name="Filipski A."/>
            <person name="Findeiss S."/>
            <person name="Freyhult E."/>
            <person name="Fulton L."/>
            <person name="Fulton R."/>
            <person name="Garcia A.C."/>
            <person name="Gardiner A."/>
            <person name="Garfield D.A."/>
            <person name="Garvin B.E."/>
            <person name="Gibson G."/>
            <person name="Gilbert D."/>
            <person name="Gnerre S."/>
            <person name="Godfrey J."/>
            <person name="Good R."/>
            <person name="Gotea V."/>
            <person name="Gravely B."/>
            <person name="Greenberg A.J."/>
            <person name="Griffiths-Jones S."/>
            <person name="Gross S."/>
            <person name="Guigo R."/>
            <person name="Gustafson E.A."/>
            <person name="Haerty W."/>
            <person name="Hahn M.W."/>
            <person name="Halligan D.L."/>
            <person name="Halpern A.L."/>
            <person name="Halter G.M."/>
            <person name="Han M.V."/>
            <person name="Heger A."/>
            <person name="Hillier L."/>
            <person name="Hinrichs A.S."/>
            <person name="Holmes I."/>
            <person name="Hoskins R.A."/>
            <person name="Hubisz M.J."/>
            <person name="Hultmark D."/>
            <person name="Huntley M.A."/>
            <person name="Jaffe D.B."/>
            <person name="Jagadeeshan S."/>
            <person name="Jeck W.R."/>
            <person name="Johnson J."/>
            <person name="Jones C.D."/>
            <person name="Jordan W.C."/>
            <person name="Karpen G.H."/>
            <person name="Kataoka E."/>
            <person name="Keightley P.D."/>
            <person name="Kheradpour P."/>
            <person name="Kirkness E.F."/>
            <person name="Koerich L.B."/>
            <person name="Kristiansen K."/>
            <person name="Kudrna D."/>
            <person name="Kulathinal R.J."/>
            <person name="Kumar S."/>
            <person name="Kwok R."/>
            <person name="Lander E."/>
            <person name="Langley C.H."/>
            <person name="Lapoint R."/>
            <person name="Lazzaro B.P."/>
            <person name="Lee S.J."/>
            <person name="Levesque L."/>
            <person name="Li R."/>
            <person name="Lin C.F."/>
            <person name="Lin M.F."/>
            <person name="Lindblad-Toh K."/>
            <person name="Llopart A."/>
            <person name="Long M."/>
            <person name="Low L."/>
            <person name="Lozovsky E."/>
            <person name="Lu J."/>
            <person name="Luo M."/>
            <person name="Machado C.A."/>
            <person name="Makalowski W."/>
            <person name="Marzo M."/>
            <person name="Matsuda M."/>
            <person name="Matzkin L."/>
            <person name="McAllister B."/>
            <person name="McBride C.S."/>
            <person name="McKernan B."/>
            <person name="McKernan K."/>
            <person name="Mendez-Lago M."/>
            <person name="Minx P."/>
            <person name="Mollenhauer M.U."/>
            <person name="Montooth K."/>
            <person name="Mount S.M."/>
            <person name="Mu X."/>
            <person name="Myers E."/>
            <person name="Negre B."/>
            <person name="Newfeld S."/>
            <person name="Nielsen R."/>
            <person name="Noor M.A."/>
            <person name="O'Grady P."/>
            <person name="Pachter L."/>
            <person name="Papaceit M."/>
            <person name="Parisi M.J."/>
            <person name="Parisi M."/>
            <person name="Parts L."/>
            <person name="Pedersen J.S."/>
            <person name="Pesole G."/>
            <person name="Phillippy A.M."/>
            <person name="Ponting C.P."/>
            <person name="Pop M."/>
            <person name="Porcelli D."/>
            <person name="Powell J.R."/>
            <person name="Prohaska S."/>
            <person name="Pruitt K."/>
            <person name="Puig M."/>
            <person name="Quesneville H."/>
            <person name="Ram K.R."/>
            <person name="Rand D."/>
            <person name="Rasmussen M.D."/>
            <person name="Reed L.K."/>
            <person name="Reenan R."/>
            <person name="Reily A."/>
            <person name="Remington K.A."/>
            <person name="Rieger T.T."/>
            <person name="Ritchie M.G."/>
            <person name="Robin C."/>
            <person name="Rogers Y.H."/>
            <person name="Rohde C."/>
            <person name="Rozas J."/>
            <person name="Rubenfield M.J."/>
            <person name="Ruiz A."/>
            <person name="Russo S."/>
            <person name="Salzberg S.L."/>
            <person name="Sanchez-Gracia A."/>
            <person name="Saranga D.J."/>
            <person name="Sato H."/>
            <person name="Schaeffer S.W."/>
            <person name="Schatz M.C."/>
            <person name="Schlenke T."/>
            <person name="Schwartz R."/>
            <person name="Segarra C."/>
            <person name="Singh R.S."/>
            <person name="Sirot L."/>
            <person name="Sirota M."/>
            <person name="Sisneros N.B."/>
            <person name="Smith C.D."/>
            <person name="Smith T.F."/>
            <person name="Spieth J."/>
            <person name="Stage D.E."/>
            <person name="Stark A."/>
            <person name="Stephan W."/>
            <person name="Strausberg R.L."/>
            <person name="Strempel S."/>
            <person name="Sturgill D."/>
            <person name="Sutton G."/>
            <person name="Sutton G.G."/>
            <person name="Tao W."/>
            <person name="Teichmann S."/>
            <person name="Tobari Y.N."/>
            <person name="Tomimura Y."/>
            <person name="Tsolas J.M."/>
            <person name="Valente V.L."/>
            <person name="Venter E."/>
            <person name="Venter J.C."/>
            <person name="Vicario S."/>
            <person name="Vieira F.G."/>
            <person name="Vilella A.J."/>
            <person name="Villasante A."/>
            <person name="Walenz B."/>
            <person name="Wang J."/>
            <person name="Wasserman M."/>
            <person name="Watts T."/>
            <person name="Wilson D."/>
            <person name="Wilson R.K."/>
            <person name="Wing R.A."/>
            <person name="Wolfner M.F."/>
            <person name="Wong A."/>
            <person name="Wong G.K."/>
            <person name="Wu C.I."/>
            <person name="Wu G."/>
            <person name="Yamamoto D."/>
            <person name="Yang H.P."/>
            <person name="Yang S.P."/>
            <person name="Yorke J.A."/>
            <person name="Yoshida K."/>
            <person name="Zdobnov E."/>
            <person name="Zhang P."/>
            <person name="Zhang Y."/>
            <person name="Zimin A.V."/>
            <person name="Baldwin J."/>
            <person name="Abdouelleil A."/>
            <person name="Abdulkadir J."/>
            <person name="Abebe A."/>
            <person name="Abera B."/>
            <person name="Abreu J."/>
            <person name="Acer S.C."/>
            <person name="Aftuck L."/>
            <person name="Alexander A."/>
            <person name="An P."/>
            <person name="Anderson E."/>
            <person name="Anderson S."/>
            <person name="Arachi H."/>
            <person name="Azer M."/>
            <person name="Bachantsang P."/>
            <person name="Barry A."/>
            <person name="Bayul T."/>
            <person name="Berlin A."/>
            <person name="Bessette D."/>
            <person name="Bloom T."/>
            <person name="Blye J."/>
            <person name="Boguslavskiy L."/>
            <person name="Bonnet C."/>
            <person name="Boukhgalter B."/>
            <person name="Bourzgui I."/>
            <person name="Brown A."/>
            <person name="Cahill P."/>
            <person name="Channer S."/>
            <person name="Cheshatsang Y."/>
            <person name="Chuda L."/>
            <person name="Citroen M."/>
            <person name="Collymore A."/>
            <person name="Cooke P."/>
            <person name="Costello M."/>
            <person name="D'Aco K."/>
            <person name="Daza R."/>
            <person name="De Haan G."/>
            <person name="DeGray S."/>
            <person name="DeMaso C."/>
            <person name="Dhargay N."/>
            <person name="Dooley K."/>
            <person name="Dooley E."/>
            <person name="Doricent M."/>
            <person name="Dorje P."/>
            <person name="Dorjee K."/>
            <person name="Dupes A."/>
            <person name="Elong R."/>
            <person name="Falk J."/>
            <person name="Farina A."/>
            <person name="Faro S."/>
            <person name="Ferguson D."/>
            <person name="Fisher S."/>
            <person name="Foley C.D."/>
            <person name="Franke A."/>
            <person name="Friedrich D."/>
            <person name="Gadbois L."/>
            <person name="Gearin G."/>
            <person name="Gearin C.R."/>
            <person name="Giannoukos G."/>
            <person name="Goode T."/>
            <person name="Graham J."/>
            <person name="Grandbois E."/>
            <person name="Grewal S."/>
            <person name="Gyaltsen K."/>
            <person name="Hafez N."/>
            <person name="Hagos B."/>
            <person name="Hall J."/>
            <person name="Henson C."/>
            <person name="Hollinger A."/>
            <person name="Honan T."/>
            <person name="Huard M.D."/>
            <person name="Hughes L."/>
            <person name="Hurhula B."/>
            <person name="Husby M.E."/>
            <person name="Kamat A."/>
            <person name="Kanga B."/>
            <person name="Kashin S."/>
            <person name="Khazanovich D."/>
            <person name="Kisner P."/>
            <person name="Lance K."/>
            <person name="Lara M."/>
            <person name="Lee W."/>
            <person name="Lennon N."/>
            <person name="Letendre F."/>
            <person name="LeVine R."/>
            <person name="Lipovsky A."/>
            <person name="Liu X."/>
            <person name="Liu J."/>
            <person name="Liu S."/>
            <person name="Lokyitsang T."/>
            <person name="Lokyitsang Y."/>
            <person name="Lubonja R."/>
            <person name="Lui A."/>
            <person name="MacDonald P."/>
            <person name="Magnisalis V."/>
            <person name="Maru K."/>
            <person name="Matthews C."/>
            <person name="McCusker W."/>
            <person name="McDonough S."/>
            <person name="Mehta T."/>
            <person name="Meldrim J."/>
            <person name="Meneus L."/>
            <person name="Mihai O."/>
            <person name="Mihalev A."/>
            <person name="Mihova T."/>
            <person name="Mittelman R."/>
            <person name="Mlenga V."/>
            <person name="Montmayeur A."/>
            <person name="Mulrain L."/>
            <person name="Navidi A."/>
            <person name="Naylor J."/>
            <person name="Negash T."/>
            <person name="Nguyen T."/>
            <person name="Nguyen N."/>
            <person name="Nicol R."/>
            <person name="Norbu C."/>
            <person name="Norbu N."/>
            <person name="Novod N."/>
            <person name="O'Neill B."/>
            <person name="Osman S."/>
            <person name="Markiewicz E."/>
            <person name="Oyono O.L."/>
            <person name="Patti C."/>
            <person name="Phunkhang P."/>
            <person name="Pierre F."/>
            <person name="Priest M."/>
            <person name="Raghuraman S."/>
            <person name="Rege F."/>
            <person name="Reyes R."/>
            <person name="Rise C."/>
            <person name="Rogov P."/>
            <person name="Ross K."/>
            <person name="Ryan E."/>
            <person name="Settipalli S."/>
            <person name="Shea T."/>
            <person name="Sherpa N."/>
            <person name="Shi L."/>
            <person name="Shih D."/>
            <person name="Sparrow T."/>
            <person name="Spaulding J."/>
            <person name="Stalker J."/>
            <person name="Stange-Thomann N."/>
            <person name="Stavropoulos S."/>
            <person name="Stone C."/>
            <person name="Strader C."/>
            <person name="Tesfaye S."/>
            <person name="Thomson T."/>
            <person name="Thoulutsang Y."/>
            <person name="Thoulutsang D."/>
            <person name="Topham K."/>
            <person name="Topping I."/>
            <person name="Tsamla T."/>
            <person name="Vassiliev H."/>
            <person name="Vo A."/>
            <person name="Wangchuk T."/>
            <person name="Wangdi T."/>
            <person name="Weiand M."/>
            <person name="Wilkinson J."/>
            <person name="Wilson A."/>
            <person name="Yadav S."/>
            <person name="Young G."/>
            <person name="Yu Q."/>
            <person name="Zembek L."/>
            <person name="Zhong D."/>
            <person name="Zimmer A."/>
            <person name="Zwirko Z."/>
            <person name="Jaffe D.B."/>
            <person name="Alvarez P."/>
            <person name="Brockman W."/>
            <person name="Butler J."/>
            <person name="Chin C."/>
            <person name="Gnerre S."/>
            <person name="Grabherr M."/>
            <person name="Kleber M."/>
            <person name="Mauceli E."/>
            <person name="MacCallum I."/>
        </authorList>
    </citation>
    <scope>NUCLEOTIDE SEQUENCE [LARGE SCALE GENOMIC DNA]</scope>
    <source>
        <strain evidence="6">Tucson 15287-2541.00</strain>
    </source>
</reference>
<dbReference type="GO" id="GO:0072499">
    <property type="term" value="P:photoreceptor cell axon guidance"/>
    <property type="evidence" value="ECO:0007669"/>
    <property type="project" value="EnsemblMetazoa"/>
</dbReference>
<gene>
    <name evidence="5" type="primary">Dgri\GH21047</name>
    <name evidence="5" type="ORF">Dgri_GH21047</name>
</gene>
<dbReference type="GO" id="GO:0048804">
    <property type="term" value="P:imaginal disc-derived female genitalia morphogenesis"/>
    <property type="evidence" value="ECO:0007669"/>
    <property type="project" value="EnsemblMetazoa"/>
</dbReference>
<dbReference type="SMART" id="SM00409">
    <property type="entry name" value="IG"/>
    <property type="match status" value="1"/>
</dbReference>
<organism evidence="6">
    <name type="scientific">Drosophila grimshawi</name>
    <name type="common">Hawaiian fruit fly</name>
    <name type="synonym">Idiomyia grimshawi</name>
    <dbReference type="NCBI Taxonomy" id="7222"/>
    <lineage>
        <taxon>Eukaryota</taxon>
        <taxon>Metazoa</taxon>
        <taxon>Ecdysozoa</taxon>
        <taxon>Arthropoda</taxon>
        <taxon>Hexapoda</taxon>
        <taxon>Insecta</taxon>
        <taxon>Pterygota</taxon>
        <taxon>Neoptera</taxon>
        <taxon>Endopterygota</taxon>
        <taxon>Diptera</taxon>
        <taxon>Brachycera</taxon>
        <taxon>Muscomorpha</taxon>
        <taxon>Ephydroidea</taxon>
        <taxon>Drosophilidae</taxon>
        <taxon>Drosophila</taxon>
        <taxon>Hawaiian Drosophila</taxon>
    </lineage>
</organism>
<evidence type="ECO:0000313" key="5">
    <source>
        <dbReference type="EMBL" id="EDW00736.1"/>
    </source>
</evidence>
<name>B4J5H3_DROGR</name>
<dbReference type="Proteomes" id="UP000001070">
    <property type="component" value="Unassembled WGS sequence"/>
</dbReference>
<dbReference type="GO" id="GO:0030424">
    <property type="term" value="C:axon"/>
    <property type="evidence" value="ECO:0007669"/>
    <property type="project" value="EnsemblMetazoa"/>
</dbReference>
<feature type="chain" id="PRO_5002811557" evidence="3">
    <location>
        <begin position="24"/>
        <end position="120"/>
    </location>
</feature>
<dbReference type="InterPro" id="IPR036179">
    <property type="entry name" value="Ig-like_dom_sf"/>
</dbReference>
<evidence type="ECO:0000256" key="3">
    <source>
        <dbReference type="SAM" id="SignalP"/>
    </source>
</evidence>
<evidence type="ECO:0000256" key="2">
    <source>
        <dbReference type="ARBA" id="ARBA00023157"/>
    </source>
</evidence>
<dbReference type="HOGENOM" id="CLU_156081_0_0_1"/>
<evidence type="ECO:0000256" key="1">
    <source>
        <dbReference type="ARBA" id="ARBA00022737"/>
    </source>
</evidence>
<dbReference type="InterPro" id="IPR003598">
    <property type="entry name" value="Ig_sub2"/>
</dbReference>
<feature type="domain" description="Ig-like" evidence="4">
    <location>
        <begin position="20"/>
        <end position="114"/>
    </location>
</feature>
<dbReference type="GO" id="GO:0050839">
    <property type="term" value="F:cell adhesion molecule binding"/>
    <property type="evidence" value="ECO:0007669"/>
    <property type="project" value="EnsemblMetazoa"/>
</dbReference>
<sequence>MDMNMSLLLLTLAYVATLAPSLAGSSRFIQPPQSQTIIENDAVDFSCEATGPSSDFHYDWLHNGQQIVYDKRVAQIGSNLHIDSVRREDAGDYVCIAASVTSGARQASPPAKLSVISRYV</sequence>
<dbReference type="GO" id="GO:0042803">
    <property type="term" value="F:protein homodimerization activity"/>
    <property type="evidence" value="ECO:0007669"/>
    <property type="project" value="EnsemblMetazoa"/>
</dbReference>
<dbReference type="Pfam" id="PF13927">
    <property type="entry name" value="Ig_3"/>
    <property type="match status" value="1"/>
</dbReference>
<keyword evidence="1" id="KW-0677">Repeat</keyword>
<dbReference type="PROSITE" id="PS50835">
    <property type="entry name" value="IG_LIKE"/>
    <property type="match status" value="1"/>
</dbReference>
<dbReference type="STRING" id="7222.B4J5H3"/>
<dbReference type="InterPro" id="IPR003599">
    <property type="entry name" value="Ig_sub"/>
</dbReference>
<dbReference type="GO" id="GO:0035260">
    <property type="term" value="P:internal genitalia morphogenesis"/>
    <property type="evidence" value="ECO:0007669"/>
    <property type="project" value="EnsemblMetazoa"/>
</dbReference>
<dbReference type="Gene3D" id="2.60.40.10">
    <property type="entry name" value="Immunoglobulins"/>
    <property type="match status" value="1"/>
</dbReference>
<dbReference type="GO" id="GO:0005886">
    <property type="term" value="C:plasma membrane"/>
    <property type="evidence" value="ECO:0007669"/>
    <property type="project" value="EnsemblMetazoa"/>
</dbReference>
<dbReference type="GO" id="GO:0017147">
    <property type="term" value="F:Wnt-protein binding"/>
    <property type="evidence" value="ECO:0007669"/>
    <property type="project" value="EnsemblMetazoa"/>
</dbReference>
<dbReference type="PANTHER" id="PTHR44170:SF6">
    <property type="entry name" value="CONTACTIN"/>
    <property type="match status" value="1"/>
</dbReference>
<evidence type="ECO:0000313" key="6">
    <source>
        <dbReference type="Proteomes" id="UP000001070"/>
    </source>
</evidence>
<dbReference type="GO" id="GO:0031290">
    <property type="term" value="P:retinal ganglion cell axon guidance"/>
    <property type="evidence" value="ECO:0007669"/>
    <property type="project" value="EnsemblMetazoa"/>
</dbReference>
<protein>
    <submittedName>
        <fullName evidence="5">GH21047</fullName>
    </submittedName>
</protein>
<dbReference type="InterPro" id="IPR013783">
    <property type="entry name" value="Ig-like_fold"/>
</dbReference>
<keyword evidence="3" id="KW-0732">Signal</keyword>
<dbReference type="PANTHER" id="PTHR44170">
    <property type="entry name" value="PROTEIN SIDEKICK"/>
    <property type="match status" value="1"/>
</dbReference>
<dbReference type="InterPro" id="IPR007110">
    <property type="entry name" value="Ig-like_dom"/>
</dbReference>
<dbReference type="FunFam" id="2.60.40.10:FF:002086">
    <property type="entry name" value="Tyrosine-protein kinase-like otk"/>
    <property type="match status" value="1"/>
</dbReference>
<accession>B4J5H3</accession>
<dbReference type="OrthoDB" id="2413561at2759"/>
<dbReference type="GO" id="GO:0098609">
    <property type="term" value="P:cell-cell adhesion"/>
    <property type="evidence" value="ECO:0007669"/>
    <property type="project" value="TreeGrafter"/>
</dbReference>
<dbReference type="GO" id="GO:0046982">
    <property type="term" value="F:protein heterodimerization activity"/>
    <property type="evidence" value="ECO:0007669"/>
    <property type="project" value="EnsemblMetazoa"/>
</dbReference>
<dbReference type="SUPFAM" id="SSF48726">
    <property type="entry name" value="Immunoglobulin"/>
    <property type="match status" value="1"/>
</dbReference>
<dbReference type="AlphaFoldDB" id="B4J5H3"/>
<dbReference type="eggNOG" id="KOG4475">
    <property type="taxonomic scope" value="Eukaryota"/>
</dbReference>
<proteinExistence type="predicted"/>
<dbReference type="OMA" id="TFECRAL"/>
<dbReference type="GO" id="GO:0004714">
    <property type="term" value="F:transmembrane receptor protein tyrosine kinase activity"/>
    <property type="evidence" value="ECO:0007669"/>
    <property type="project" value="EnsemblMetazoa"/>
</dbReference>
<dbReference type="GO" id="GO:0048803">
    <property type="term" value="P:imaginal disc-derived male genitalia morphogenesis"/>
    <property type="evidence" value="ECO:0007669"/>
    <property type="project" value="EnsemblMetazoa"/>
</dbReference>
<keyword evidence="6" id="KW-1185">Reference proteome</keyword>
<feature type="signal peptide" evidence="3">
    <location>
        <begin position="1"/>
        <end position="23"/>
    </location>
</feature>
<dbReference type="GO" id="GO:0090090">
    <property type="term" value="P:negative regulation of canonical Wnt signaling pathway"/>
    <property type="evidence" value="ECO:0007669"/>
    <property type="project" value="EnsemblMetazoa"/>
</dbReference>
<dbReference type="PhylomeDB" id="B4J5H3"/>
<dbReference type="SMART" id="SM00408">
    <property type="entry name" value="IGc2"/>
    <property type="match status" value="1"/>
</dbReference>
<keyword evidence="2" id="KW-1015">Disulfide bond</keyword>